<dbReference type="InterPro" id="IPR000700">
    <property type="entry name" value="PAS-assoc_C"/>
</dbReference>
<dbReference type="SMART" id="SM00052">
    <property type="entry name" value="EAL"/>
    <property type="match status" value="1"/>
</dbReference>
<reference evidence="4 5" key="1">
    <citation type="submission" date="2024-03" db="EMBL/GenBank/DDBJ databases">
        <title>High-quality draft genome sequencing of Tistrella sp. BH-R2-4.</title>
        <authorList>
            <person name="Dong C."/>
        </authorList>
    </citation>
    <scope>NUCLEOTIDE SEQUENCE [LARGE SCALE GENOMIC DNA]</scope>
    <source>
        <strain evidence="4 5">BH-R2-4</strain>
    </source>
</reference>
<evidence type="ECO:0000259" key="3">
    <source>
        <dbReference type="PROSITE" id="PS50887"/>
    </source>
</evidence>
<dbReference type="PROSITE" id="PS50883">
    <property type="entry name" value="EAL"/>
    <property type="match status" value="1"/>
</dbReference>
<dbReference type="Proteomes" id="UP001413721">
    <property type="component" value="Unassembled WGS sequence"/>
</dbReference>
<dbReference type="InterPro" id="IPR035919">
    <property type="entry name" value="EAL_sf"/>
</dbReference>
<evidence type="ECO:0000313" key="4">
    <source>
        <dbReference type="EMBL" id="MEN2990410.1"/>
    </source>
</evidence>
<dbReference type="PANTHER" id="PTHR44757:SF2">
    <property type="entry name" value="BIOFILM ARCHITECTURE MAINTENANCE PROTEIN MBAA"/>
    <property type="match status" value="1"/>
</dbReference>
<dbReference type="CDD" id="cd01948">
    <property type="entry name" value="EAL"/>
    <property type="match status" value="1"/>
</dbReference>
<dbReference type="InterPro" id="IPR043128">
    <property type="entry name" value="Rev_trsase/Diguanyl_cyclase"/>
</dbReference>
<dbReference type="PANTHER" id="PTHR44757">
    <property type="entry name" value="DIGUANYLATE CYCLASE DGCP"/>
    <property type="match status" value="1"/>
</dbReference>
<dbReference type="EMBL" id="JBBKTW010000007">
    <property type="protein sequence ID" value="MEN2990410.1"/>
    <property type="molecule type" value="Genomic_DNA"/>
</dbReference>
<evidence type="ECO:0000259" key="2">
    <source>
        <dbReference type="PROSITE" id="PS50883"/>
    </source>
</evidence>
<evidence type="ECO:0000259" key="1">
    <source>
        <dbReference type="PROSITE" id="PS50113"/>
    </source>
</evidence>
<dbReference type="InterPro" id="IPR052155">
    <property type="entry name" value="Biofilm_reg_signaling"/>
</dbReference>
<protein>
    <submittedName>
        <fullName evidence="4">EAL domain-containing protein</fullName>
    </submittedName>
</protein>
<feature type="domain" description="PAC" evidence="1">
    <location>
        <begin position="1"/>
        <end position="18"/>
    </location>
</feature>
<dbReference type="PROSITE" id="PS50113">
    <property type="entry name" value="PAC"/>
    <property type="match status" value="1"/>
</dbReference>
<dbReference type="Gene3D" id="3.30.70.270">
    <property type="match status" value="1"/>
</dbReference>
<dbReference type="NCBIfam" id="TIGR00254">
    <property type="entry name" value="GGDEF"/>
    <property type="match status" value="1"/>
</dbReference>
<proteinExistence type="predicted"/>
<comment type="caution">
    <text evidence="4">The sequence shown here is derived from an EMBL/GenBank/DDBJ whole genome shotgun (WGS) entry which is preliminary data.</text>
</comment>
<dbReference type="CDD" id="cd01949">
    <property type="entry name" value="GGDEF"/>
    <property type="match status" value="1"/>
</dbReference>
<dbReference type="SUPFAM" id="SSF141868">
    <property type="entry name" value="EAL domain-like"/>
    <property type="match status" value="1"/>
</dbReference>
<dbReference type="SMART" id="SM00267">
    <property type="entry name" value="GGDEF"/>
    <property type="match status" value="1"/>
</dbReference>
<evidence type="ECO:0000313" key="5">
    <source>
        <dbReference type="Proteomes" id="UP001413721"/>
    </source>
</evidence>
<dbReference type="SUPFAM" id="SSF55073">
    <property type="entry name" value="Nucleotide cyclase"/>
    <property type="match status" value="1"/>
</dbReference>
<feature type="domain" description="EAL" evidence="2">
    <location>
        <begin position="187"/>
        <end position="440"/>
    </location>
</feature>
<feature type="domain" description="GGDEF" evidence="3">
    <location>
        <begin position="46"/>
        <end position="178"/>
    </location>
</feature>
<accession>A0ABU9YPA3</accession>
<dbReference type="InterPro" id="IPR029787">
    <property type="entry name" value="Nucleotide_cyclase"/>
</dbReference>
<dbReference type="Pfam" id="PF00563">
    <property type="entry name" value="EAL"/>
    <property type="match status" value="1"/>
</dbReference>
<dbReference type="Gene3D" id="3.20.20.450">
    <property type="entry name" value="EAL domain"/>
    <property type="match status" value="1"/>
</dbReference>
<gene>
    <name evidence="4" type="ORF">WG926_19010</name>
</gene>
<dbReference type="InterPro" id="IPR001633">
    <property type="entry name" value="EAL_dom"/>
</dbReference>
<sequence length="447" mass="49727">MILRDVTERHRSEERLYRLASFDALTDLANRGAWTARLTDIIDAGSPATVLLIDLDGFKEVNDSFGHAVGDLVLKGVADRLKASCCDAIMVGRLGGDEFVVLLPGSDPRRANLIAADLVTTIAQPYLAGTERVALGASIGVALSPQHATRPEDLLKAADLALYRAKASGRCRYEMFTPWMREVAVQRRAFEQELRRAFEREEFALFYQPLISTADRRVTGCEALIRWNHPERGLLSPASFIDVLSQKPSAADIGNWVIRSACRQLAEWRKIQPDLRVSVNLFEAQLRSARFLTVVRDILESFGLPPEALELEIVETIILRDDRATMKLLQDLREMGVGLAFDDYGTGFASLSLLKTYPVTRLKIDKSFVRNVTSDVENAALVRAVLSLGRSFGMDVIAEGVETQEQYDFLVQYDCAEVQGYLFGRPVPADEFHRDVLLPAIENAGPP</sequence>
<dbReference type="Pfam" id="PF00990">
    <property type="entry name" value="GGDEF"/>
    <property type="match status" value="1"/>
</dbReference>
<dbReference type="InterPro" id="IPR000160">
    <property type="entry name" value="GGDEF_dom"/>
</dbReference>
<keyword evidence="5" id="KW-1185">Reference proteome</keyword>
<dbReference type="PROSITE" id="PS50887">
    <property type="entry name" value="GGDEF"/>
    <property type="match status" value="1"/>
</dbReference>
<organism evidence="4 5">
    <name type="scientific">Tistrella arctica</name>
    <dbReference type="NCBI Taxonomy" id="3133430"/>
    <lineage>
        <taxon>Bacteria</taxon>
        <taxon>Pseudomonadati</taxon>
        <taxon>Pseudomonadota</taxon>
        <taxon>Alphaproteobacteria</taxon>
        <taxon>Geminicoccales</taxon>
        <taxon>Geminicoccaceae</taxon>
        <taxon>Tistrella</taxon>
    </lineage>
</organism>
<name>A0ABU9YPA3_9PROT</name>